<dbReference type="EMBL" id="PVNL01000124">
    <property type="protein sequence ID" value="PRP98552.1"/>
    <property type="molecule type" value="Genomic_DNA"/>
</dbReference>
<comment type="caution">
    <text evidence="1">The sequence shown here is derived from an EMBL/GenBank/DDBJ whole genome shotgun (WGS) entry which is preliminary data.</text>
</comment>
<evidence type="ECO:0000313" key="1">
    <source>
        <dbReference type="EMBL" id="PRP98552.1"/>
    </source>
</evidence>
<protein>
    <submittedName>
        <fullName evidence="1">Uncharacterized protein</fullName>
    </submittedName>
</protein>
<sequence>MTTLGALIPSEESYSLAHQKAYEEWTAGYEAVNKALLCNQSLALMSKKPDTGAVTTNTDAVTTNTDAVTTNTDAVTTNTDAVTTNTGAVTTDTGAVTTDTGAVTTDTVSTGANGTDTGARRCGDTMELWATANRAFLNCAKVSVSNAASTKSK</sequence>
<reference evidence="1 2" key="1">
    <citation type="submission" date="2018-03" db="EMBL/GenBank/DDBJ databases">
        <title>Draft Genome Sequences of the Obligatory Marine Myxobacteria Enhygromyxa salina SWB007.</title>
        <authorList>
            <person name="Poehlein A."/>
            <person name="Moghaddam J.A."/>
            <person name="Harms H."/>
            <person name="Alanjari M."/>
            <person name="Koenig G.M."/>
            <person name="Daniel R."/>
            <person name="Schaeberle T.F."/>
        </authorList>
    </citation>
    <scope>NUCLEOTIDE SEQUENCE [LARGE SCALE GENOMIC DNA]</scope>
    <source>
        <strain evidence="1 2">SWB007</strain>
    </source>
</reference>
<proteinExistence type="predicted"/>
<organism evidence="1 2">
    <name type="scientific">Enhygromyxa salina</name>
    <dbReference type="NCBI Taxonomy" id="215803"/>
    <lineage>
        <taxon>Bacteria</taxon>
        <taxon>Pseudomonadati</taxon>
        <taxon>Myxococcota</taxon>
        <taxon>Polyangia</taxon>
        <taxon>Nannocystales</taxon>
        <taxon>Nannocystaceae</taxon>
        <taxon>Enhygromyxa</taxon>
    </lineage>
</organism>
<name>A0A2S9Y0B4_9BACT</name>
<dbReference type="Proteomes" id="UP000238823">
    <property type="component" value="Unassembled WGS sequence"/>
</dbReference>
<evidence type="ECO:0000313" key="2">
    <source>
        <dbReference type="Proteomes" id="UP000238823"/>
    </source>
</evidence>
<dbReference type="AlphaFoldDB" id="A0A2S9Y0B4"/>
<accession>A0A2S9Y0B4</accession>
<gene>
    <name evidence="1" type="ORF">ENSA7_64950</name>
</gene>